<keyword evidence="2" id="KW-1185">Reference proteome</keyword>
<gene>
    <name evidence="1" type="ORF">AMTR_s00001p00234650</name>
</gene>
<dbReference type="OrthoDB" id="695739at2759"/>
<evidence type="ECO:0000313" key="1">
    <source>
        <dbReference type="EMBL" id="ERM96386.1"/>
    </source>
</evidence>
<dbReference type="Pfam" id="PF03087">
    <property type="entry name" value="BPS1"/>
    <property type="match status" value="1"/>
</dbReference>
<dbReference type="InterPro" id="IPR004320">
    <property type="entry name" value="BPS1_pln"/>
</dbReference>
<proteinExistence type="predicted"/>
<dbReference type="PANTHER" id="PTHR33070">
    <property type="entry name" value="OS06G0725500 PROTEIN"/>
    <property type="match status" value="1"/>
</dbReference>
<protein>
    <submittedName>
        <fullName evidence="1">Uncharacterized protein</fullName>
    </submittedName>
</protein>
<dbReference type="OMA" id="DLKSWSW"/>
<dbReference type="PANTHER" id="PTHR33070:SF49">
    <property type="entry name" value="OS06G0725500 PROTEIN"/>
    <property type="match status" value="1"/>
</dbReference>
<dbReference type="EMBL" id="KI397142">
    <property type="protein sequence ID" value="ERM96386.1"/>
    <property type="molecule type" value="Genomic_DNA"/>
</dbReference>
<dbReference type="HOGENOM" id="CLU_017798_1_1_1"/>
<dbReference type="GO" id="GO:0048367">
    <property type="term" value="P:shoot system development"/>
    <property type="evidence" value="ECO:0007669"/>
    <property type="project" value="InterPro"/>
</dbReference>
<dbReference type="eggNOG" id="ENOG502QQ4Y">
    <property type="taxonomic scope" value="Eukaryota"/>
</dbReference>
<organism evidence="1 2">
    <name type="scientific">Amborella trichopoda</name>
    <dbReference type="NCBI Taxonomy" id="13333"/>
    <lineage>
        <taxon>Eukaryota</taxon>
        <taxon>Viridiplantae</taxon>
        <taxon>Streptophyta</taxon>
        <taxon>Embryophyta</taxon>
        <taxon>Tracheophyta</taxon>
        <taxon>Spermatophyta</taxon>
        <taxon>Magnoliopsida</taxon>
        <taxon>Amborellales</taxon>
        <taxon>Amborellaceae</taxon>
        <taxon>Amborella</taxon>
    </lineage>
</organism>
<sequence>MVASFARSLSLPNARSKTTLHARSVSLPCQPHPVTAQLQDHLQKLNTWVKNCSKSVSSLTDGLTSLKGLYDCFDDLLQLPQTQGALSHNIKWANALLEDLLKLLDSHSTFRAALLALNEQQLGVQVALRRRDPSIRAKLGSFLRFRKKMTKVISVFLPVLASIAQSTMPSTPEASSELFAALRDVRTATVTVSGWLFLCLSLRQRPNSISRLVCSRPLEDGIGEVDSTDDVIRDLYRCQKLEEGLVQKALKKLVVLEDCISSLDKGSESVFRGLIQCRVLLLNVLTQ</sequence>
<accession>W1NLL3</accession>
<dbReference type="AlphaFoldDB" id="W1NLL3"/>
<name>W1NLL3_AMBTC</name>
<dbReference type="Proteomes" id="UP000017836">
    <property type="component" value="Unassembled WGS sequence"/>
</dbReference>
<evidence type="ECO:0000313" key="2">
    <source>
        <dbReference type="Proteomes" id="UP000017836"/>
    </source>
</evidence>
<reference evidence="2" key="1">
    <citation type="journal article" date="2013" name="Science">
        <title>The Amborella genome and the evolution of flowering plants.</title>
        <authorList>
            <consortium name="Amborella Genome Project"/>
        </authorList>
    </citation>
    <scope>NUCLEOTIDE SEQUENCE [LARGE SCALE GENOMIC DNA]</scope>
</reference>
<dbReference type="GO" id="GO:0048364">
    <property type="term" value="P:root development"/>
    <property type="evidence" value="ECO:0007669"/>
    <property type="project" value="InterPro"/>
</dbReference>
<dbReference type="Gramene" id="ERM96386">
    <property type="protein sequence ID" value="ERM96386"/>
    <property type="gene ID" value="AMTR_s00001p00234650"/>
</dbReference>